<sequence>MQASPYSNDEYTIGWISALNEEFIIAMAMLDEEHGRPQSTPRDDTNAYHLGRIGAHNITMACLSGGKMGTGPAAIVAENMRRTFKNIRFALLVGIGGGVPNGKKDIRLGDIVVSYPNGTYTGVVQYDYGKLNGNGDIERKDWFCAPPPKVLAAVDLLRAYHTRPKNPRNNMPGILDELGELYAYPEEHLAPDLLFRADHDHNPGAETCGSCDKGALVQRKARNSASSPHVHYGIIASGSMVVRNGTERDKIDQRYANKIFCFDMEAAGLVNNFPCLIIRGISDYSDSHKNDEWQKRATAVASVYAKELLSLIEPEIPHHSKLI</sequence>
<accession>G9P0X4</accession>
<dbReference type="HOGENOM" id="CLU_000288_34_22_1"/>
<dbReference type="OrthoDB" id="4896995at2759"/>
<name>G9P0X4_HYPAI</name>
<comment type="caution">
    <text evidence="1">The sequence shown here is derived from an EMBL/GenBank/DDBJ whole genome shotgun (WGS) entry which is preliminary data.</text>
</comment>
<reference evidence="1 2" key="1">
    <citation type="journal article" date="2011" name="Genome Biol.">
        <title>Comparative genome sequence analysis underscores mycoparasitism as the ancestral life style of Trichoderma.</title>
        <authorList>
            <person name="Kubicek C.P."/>
            <person name="Herrera-Estrella A."/>
            <person name="Seidl-Seiboth V."/>
            <person name="Martinez D.A."/>
            <person name="Druzhinina I.S."/>
            <person name="Thon M."/>
            <person name="Zeilinger S."/>
            <person name="Casas-Flores S."/>
            <person name="Horwitz B.A."/>
            <person name="Mukherjee P.K."/>
            <person name="Mukherjee M."/>
            <person name="Kredics L."/>
            <person name="Alcaraz L.D."/>
            <person name="Aerts A."/>
            <person name="Antal Z."/>
            <person name="Atanasova L."/>
            <person name="Cervantes-Badillo M.G."/>
            <person name="Challacombe J."/>
            <person name="Chertkov O."/>
            <person name="McCluskey K."/>
            <person name="Coulpier F."/>
            <person name="Deshpande N."/>
            <person name="von Doehren H."/>
            <person name="Ebbole D.J."/>
            <person name="Esquivel-Naranjo E.U."/>
            <person name="Fekete E."/>
            <person name="Flipphi M."/>
            <person name="Glaser F."/>
            <person name="Gomez-Rodriguez E.Y."/>
            <person name="Gruber S."/>
            <person name="Han C."/>
            <person name="Henrissat B."/>
            <person name="Hermosa R."/>
            <person name="Hernandez-Onate M."/>
            <person name="Karaffa L."/>
            <person name="Kosti I."/>
            <person name="Le Crom S."/>
            <person name="Lindquist E."/>
            <person name="Lucas S."/>
            <person name="Luebeck M."/>
            <person name="Luebeck P.S."/>
            <person name="Margeot A."/>
            <person name="Metz B."/>
            <person name="Misra M."/>
            <person name="Nevalainen H."/>
            <person name="Omann M."/>
            <person name="Packer N."/>
            <person name="Perrone G."/>
            <person name="Uresti-Rivera E.E."/>
            <person name="Salamov A."/>
            <person name="Schmoll M."/>
            <person name="Seiboth B."/>
            <person name="Shapiro H."/>
            <person name="Sukno S."/>
            <person name="Tamayo-Ramos J.A."/>
            <person name="Tisch D."/>
            <person name="Wiest A."/>
            <person name="Wilkinson H.H."/>
            <person name="Zhang M."/>
            <person name="Coutinho P.M."/>
            <person name="Kenerley C.M."/>
            <person name="Monte E."/>
            <person name="Baker S.E."/>
            <person name="Grigoriev I.V."/>
        </authorList>
    </citation>
    <scope>NUCLEOTIDE SEQUENCE [LARGE SCALE GENOMIC DNA]</scope>
    <source>
        <strain evidence="2">ATCC 20476 / IMI 206040</strain>
    </source>
</reference>
<dbReference type="InterPro" id="IPR035994">
    <property type="entry name" value="Nucleoside_phosphorylase_sf"/>
</dbReference>
<gene>
    <name evidence="1" type="ORF">TRIATDRAFT_293784</name>
</gene>
<protein>
    <submittedName>
        <fullName evidence="1">Uncharacterized protein</fullName>
    </submittedName>
</protein>
<evidence type="ECO:0000313" key="2">
    <source>
        <dbReference type="Proteomes" id="UP000005426"/>
    </source>
</evidence>
<dbReference type="PANTHER" id="PTHR46082:SF11">
    <property type="entry name" value="AAA+ ATPASE DOMAIN-CONTAINING PROTEIN-RELATED"/>
    <property type="match status" value="1"/>
</dbReference>
<dbReference type="SUPFAM" id="SSF53167">
    <property type="entry name" value="Purine and uridine phosphorylases"/>
    <property type="match status" value="1"/>
</dbReference>
<dbReference type="AlphaFoldDB" id="G9P0X4"/>
<evidence type="ECO:0000313" key="1">
    <source>
        <dbReference type="EMBL" id="EHK42437.1"/>
    </source>
</evidence>
<keyword evidence="2" id="KW-1185">Reference proteome</keyword>
<dbReference type="PANTHER" id="PTHR46082">
    <property type="entry name" value="ATP/GTP-BINDING PROTEIN-RELATED"/>
    <property type="match status" value="1"/>
</dbReference>
<dbReference type="eggNOG" id="ENOG502SHS0">
    <property type="taxonomic scope" value="Eukaryota"/>
</dbReference>
<dbReference type="EMBL" id="ABDG02000026">
    <property type="protein sequence ID" value="EHK42437.1"/>
    <property type="molecule type" value="Genomic_DNA"/>
</dbReference>
<proteinExistence type="predicted"/>
<dbReference type="OMA" id="YSNDEYT"/>
<dbReference type="GO" id="GO:0009116">
    <property type="term" value="P:nucleoside metabolic process"/>
    <property type="evidence" value="ECO:0007669"/>
    <property type="project" value="InterPro"/>
</dbReference>
<dbReference type="Proteomes" id="UP000005426">
    <property type="component" value="Unassembled WGS sequence"/>
</dbReference>
<organism evidence="1 2">
    <name type="scientific">Hypocrea atroviridis (strain ATCC 20476 / IMI 206040)</name>
    <name type="common">Trichoderma atroviride</name>
    <dbReference type="NCBI Taxonomy" id="452589"/>
    <lineage>
        <taxon>Eukaryota</taxon>
        <taxon>Fungi</taxon>
        <taxon>Dikarya</taxon>
        <taxon>Ascomycota</taxon>
        <taxon>Pezizomycotina</taxon>
        <taxon>Sordariomycetes</taxon>
        <taxon>Hypocreomycetidae</taxon>
        <taxon>Hypocreales</taxon>
        <taxon>Hypocreaceae</taxon>
        <taxon>Trichoderma</taxon>
    </lineage>
</organism>
<dbReference type="InterPro" id="IPR053137">
    <property type="entry name" value="NLR-like"/>
</dbReference>
<dbReference type="GO" id="GO:0003824">
    <property type="term" value="F:catalytic activity"/>
    <property type="evidence" value="ECO:0007669"/>
    <property type="project" value="InterPro"/>
</dbReference>
<dbReference type="Gene3D" id="3.40.50.1580">
    <property type="entry name" value="Nucleoside phosphorylase domain"/>
    <property type="match status" value="1"/>
</dbReference>